<dbReference type="GO" id="GO:0016757">
    <property type="term" value="F:glycosyltransferase activity"/>
    <property type="evidence" value="ECO:0007669"/>
    <property type="project" value="UniProtKB-KW"/>
</dbReference>
<evidence type="ECO:0000256" key="2">
    <source>
        <dbReference type="ARBA" id="ARBA00007677"/>
    </source>
</evidence>
<keyword evidence="4" id="KW-0808">Transferase</keyword>
<keyword evidence="6" id="KW-0732">Signal</keyword>
<dbReference type="Proteomes" id="UP001623330">
    <property type="component" value="Unassembled WGS sequence"/>
</dbReference>
<comment type="caution">
    <text evidence="7">The sequence shown here is derived from an EMBL/GenBank/DDBJ whole genome shotgun (WGS) entry which is preliminary data.</text>
</comment>
<comment type="subcellular location">
    <subcellularLocation>
        <location evidence="1">Membrane</location>
        <topology evidence="1">Single-pass type II membrane protein</topology>
    </subcellularLocation>
</comment>
<dbReference type="PIRSF" id="PIRSF018153">
    <property type="entry name" value="Glyco_trans_15"/>
    <property type="match status" value="1"/>
</dbReference>
<dbReference type="SUPFAM" id="SSF53448">
    <property type="entry name" value="Nucleotide-diphospho-sugar transferases"/>
    <property type="match status" value="1"/>
</dbReference>
<proteinExistence type="inferred from homology"/>
<reference evidence="7 8" key="1">
    <citation type="submission" date="2024-05" db="EMBL/GenBank/DDBJ databases">
        <title>Long read based assembly of the Candida bracarensis genome reveals expanded adhesin content.</title>
        <authorList>
            <person name="Marcet-Houben M."/>
            <person name="Ksiezopolska E."/>
            <person name="Gabaldon T."/>
        </authorList>
    </citation>
    <scope>NUCLEOTIDE SEQUENCE [LARGE SCALE GENOMIC DNA]</scope>
    <source>
        <strain evidence="7 8">CBM6</strain>
    </source>
</reference>
<comment type="similarity">
    <text evidence="2">Belongs to the glycosyltransferase 15 family.</text>
</comment>
<accession>A0ABR4NM83</accession>
<gene>
    <name evidence="7" type="ORF">RNJ44_02005</name>
</gene>
<keyword evidence="5" id="KW-0812">Transmembrane</keyword>
<dbReference type="PANTHER" id="PTHR31121">
    <property type="entry name" value="ALPHA-1,2 MANNOSYLTRANSFERASE KTR1"/>
    <property type="match status" value="1"/>
</dbReference>
<dbReference type="EMBL" id="JBEVYD010000012">
    <property type="protein sequence ID" value="KAL3228918.1"/>
    <property type="molecule type" value="Genomic_DNA"/>
</dbReference>
<evidence type="ECO:0000313" key="7">
    <source>
        <dbReference type="EMBL" id="KAL3228918.1"/>
    </source>
</evidence>
<sequence>MVNLIQLFFWLYYQLGFLIDPSGDYQQKSSEVLKKFNVCRRRDLLLPLKLASNTYNDNAFFEKLQYTGGKENATLMMLVRNWELEGALKSMRALEDRFNHRYQYDWVFLNDVPFTDDFIIATSAMASGMTFYGLIPPEDWNRPDWINETLFQERLETMQSTGVIYGGNRMYRNMCRFNSGFFYKQKLLENYDYYLRVEPNVDYYCDFPYDPFKVMRTNQYKYGFILSLYEYENTIPSLWENVEEYIETRENILNMKTNSYNFLIDQEYFSPNTVGIYDSSSDYNLCHFWSNFEVGDLNFFRSKEYNDFFDFLDSKGGFYYERWGDAPVHTIAASLLLRSDEIIHFDEIAYEHKPYFACPKSFGIRLQQRCICDVNSKKNIDPSVLSCLPRWWRHGGGKKFIKPQEHL</sequence>
<feature type="signal peptide" evidence="6">
    <location>
        <begin position="1"/>
        <end position="16"/>
    </location>
</feature>
<keyword evidence="3 7" id="KW-0328">Glycosyltransferase</keyword>
<evidence type="ECO:0000256" key="3">
    <source>
        <dbReference type="ARBA" id="ARBA00022676"/>
    </source>
</evidence>
<evidence type="ECO:0000256" key="6">
    <source>
        <dbReference type="SAM" id="SignalP"/>
    </source>
</evidence>
<keyword evidence="5" id="KW-0735">Signal-anchor</keyword>
<evidence type="ECO:0000256" key="1">
    <source>
        <dbReference type="ARBA" id="ARBA00004606"/>
    </source>
</evidence>
<evidence type="ECO:0000256" key="5">
    <source>
        <dbReference type="ARBA" id="ARBA00022968"/>
    </source>
</evidence>
<evidence type="ECO:0000256" key="4">
    <source>
        <dbReference type="ARBA" id="ARBA00022679"/>
    </source>
</evidence>
<keyword evidence="8" id="KW-1185">Reference proteome</keyword>
<organism evidence="7 8">
    <name type="scientific">Nakaseomyces bracarensis</name>
    <dbReference type="NCBI Taxonomy" id="273131"/>
    <lineage>
        <taxon>Eukaryota</taxon>
        <taxon>Fungi</taxon>
        <taxon>Dikarya</taxon>
        <taxon>Ascomycota</taxon>
        <taxon>Saccharomycotina</taxon>
        <taxon>Saccharomycetes</taxon>
        <taxon>Saccharomycetales</taxon>
        <taxon>Saccharomycetaceae</taxon>
        <taxon>Nakaseomyces</taxon>
    </lineage>
</organism>
<evidence type="ECO:0000313" key="8">
    <source>
        <dbReference type="Proteomes" id="UP001623330"/>
    </source>
</evidence>
<dbReference type="Pfam" id="PF01793">
    <property type="entry name" value="Glyco_transf_15"/>
    <property type="match status" value="1"/>
</dbReference>
<dbReference type="InterPro" id="IPR002685">
    <property type="entry name" value="Glyco_trans_15"/>
</dbReference>
<name>A0ABR4NM83_9SACH</name>
<protein>
    <submittedName>
        <fullName evidence="7">Mannosyltransferase KTR2</fullName>
    </submittedName>
</protein>
<dbReference type="InterPro" id="IPR029044">
    <property type="entry name" value="Nucleotide-diphossugar_trans"/>
</dbReference>
<dbReference type="PANTHER" id="PTHR31121:SF10">
    <property type="entry name" value="MANNOSYLTRANSFERASE KTR2-RELATED"/>
    <property type="match status" value="1"/>
</dbReference>
<feature type="chain" id="PRO_5047012056" evidence="6">
    <location>
        <begin position="17"/>
        <end position="407"/>
    </location>
</feature>
<dbReference type="Gene3D" id="3.90.550.10">
    <property type="entry name" value="Spore Coat Polysaccharide Biosynthesis Protein SpsA, Chain A"/>
    <property type="match status" value="1"/>
</dbReference>